<dbReference type="EMBL" id="CP097899">
    <property type="protein sequence ID" value="URN94669.1"/>
    <property type="molecule type" value="Genomic_DNA"/>
</dbReference>
<accession>A0A9J6ZF02</accession>
<dbReference type="KEGG" id="plig:NAG76_23100"/>
<sequence length="160" mass="18129">MASTEKSSFLFNVEILIENEHHAIALQQLIEQLNKTNFTDYKITSGIELGKVIADRKAKAKSSKSIPVVVETPVQETTSITNTTTTSNSAYELGLEVFRQCKDQNKLIRLIVNRGLGIKLSIPCRVINIDENDQIITVYHVDEKQVYTFRLIEIEDFIEA</sequence>
<gene>
    <name evidence="1" type="ORF">NAG76_23100</name>
</gene>
<reference evidence="1" key="1">
    <citation type="submission" date="2022-05" db="EMBL/GenBank/DDBJ databases">
        <title>Novel bacterial taxa in a minimal lignocellulolytic consortium and its capacity to transform plastics disclosed by genome-resolved metagenomics.</title>
        <authorList>
            <person name="Rodriguez C.A.D."/>
            <person name="Diaz-Garcia L."/>
            <person name="Herrera K."/>
            <person name="Tarazona N.A."/>
            <person name="Sproer C."/>
            <person name="Overmann J."/>
            <person name="Jimenez D.J."/>
        </authorList>
    </citation>
    <scope>NUCLEOTIDE SEQUENCE</scope>
    <source>
        <strain evidence="1">MAG5</strain>
    </source>
</reference>
<dbReference type="AlphaFoldDB" id="A0A9J6ZF02"/>
<name>A0A9J6ZF02_9BACL</name>
<dbReference type="Proteomes" id="UP001056756">
    <property type="component" value="Chromosome"/>
</dbReference>
<evidence type="ECO:0000313" key="1">
    <source>
        <dbReference type="EMBL" id="URN94669.1"/>
    </source>
</evidence>
<evidence type="ECO:0000313" key="2">
    <source>
        <dbReference type="Proteomes" id="UP001056756"/>
    </source>
</evidence>
<organism evidence="1 2">
    <name type="scientific">Candidatus Pristimantibacillus lignocellulolyticus</name>
    <dbReference type="NCBI Taxonomy" id="2994561"/>
    <lineage>
        <taxon>Bacteria</taxon>
        <taxon>Bacillati</taxon>
        <taxon>Bacillota</taxon>
        <taxon>Bacilli</taxon>
        <taxon>Bacillales</taxon>
        <taxon>Paenibacillaceae</taxon>
        <taxon>Candidatus Pristimantibacillus</taxon>
    </lineage>
</organism>
<proteinExistence type="predicted"/>
<protein>
    <submittedName>
        <fullName evidence="1">Uncharacterized protein</fullName>
    </submittedName>
</protein>